<dbReference type="GO" id="GO:0016757">
    <property type="term" value="F:glycosyltransferase activity"/>
    <property type="evidence" value="ECO:0007669"/>
    <property type="project" value="UniProtKB-KW"/>
</dbReference>
<evidence type="ECO:0000256" key="1">
    <source>
        <dbReference type="ARBA" id="ARBA00006739"/>
    </source>
</evidence>
<gene>
    <name evidence="5" type="ORF">BC962_2830</name>
</gene>
<protein>
    <recommendedName>
        <fullName evidence="4">Glycosyltransferase 2-like domain-containing protein</fullName>
    </recommendedName>
</protein>
<name>A0A495P3F0_9FLAO</name>
<dbReference type="RefSeq" id="WP_121346612.1">
    <property type="nucleotide sequence ID" value="NZ_RBLG01000004.1"/>
</dbReference>
<sequence>MILIIHISGKKIIEVKNTSGDTVNCNQSDLTCAFWDLAEKFPEEIIAWCEEKYCDDLNIVQWSQIFHHDRIMASFAIENKFFSDSIGYIDQLPFVNVNRKVLYATWQMSSDVGGSKGKTLLKFKSLFEGIKDFDFLLNSITKFGQQNGLFCYSAPGLVNRTSDNKPKATATSSQLFSFIYKYYNTIWLSVLFWCYLKYENKFPLKAFLQAFLEEKSFLQKIDLSAIGIQSKKIPETSDSLDVIIPTMGRSKYLLQVMEDLSLQGLLPKRVIVVEQNPDVNSLSELPELYSKTWPFEITHHFIHQTGACNARNIALKEVESDWIFFADDDIRFEPDLLERALTEMNRLGVSSINMNCKQKGEKTIFKKIKQWGSFGSGTSIVNSAFAKQCAFSSIYEHGYGEDADFGMQLRNLGCDIIYHPEIEILHLKAPMGGLREKRILAWEQEEPLPKPSPTLMAFALNYYNIKQIRGFKTSLFLKYYNKQSVKNPLTYAKSMRLRWKKSELWVEKSMKEE</sequence>
<keyword evidence="6" id="KW-1185">Reference proteome</keyword>
<reference evidence="5 6" key="1">
    <citation type="submission" date="2018-10" db="EMBL/GenBank/DDBJ databases">
        <title>Genomic Encyclopedia of Archaeal and Bacterial Type Strains, Phase II (KMG-II): from individual species to whole genera.</title>
        <authorList>
            <person name="Goeker M."/>
        </authorList>
    </citation>
    <scope>NUCLEOTIDE SEQUENCE [LARGE SCALE GENOMIC DNA]</scope>
    <source>
        <strain evidence="5 6">DSM 19839</strain>
    </source>
</reference>
<dbReference type="CDD" id="cd00761">
    <property type="entry name" value="Glyco_tranf_GTA_type"/>
    <property type="match status" value="1"/>
</dbReference>
<dbReference type="Gene3D" id="3.90.550.10">
    <property type="entry name" value="Spore Coat Polysaccharide Biosynthesis Protein SpsA, Chain A"/>
    <property type="match status" value="1"/>
</dbReference>
<organism evidence="5 6">
    <name type="scientific">Gillisia mitskevichiae</name>
    <dbReference type="NCBI Taxonomy" id="270921"/>
    <lineage>
        <taxon>Bacteria</taxon>
        <taxon>Pseudomonadati</taxon>
        <taxon>Bacteroidota</taxon>
        <taxon>Flavobacteriia</taxon>
        <taxon>Flavobacteriales</taxon>
        <taxon>Flavobacteriaceae</taxon>
        <taxon>Gillisia</taxon>
    </lineage>
</organism>
<evidence type="ECO:0000313" key="6">
    <source>
        <dbReference type="Proteomes" id="UP000276282"/>
    </source>
</evidence>
<evidence type="ECO:0000313" key="5">
    <source>
        <dbReference type="EMBL" id="RKS45154.1"/>
    </source>
</evidence>
<dbReference type="Pfam" id="PF00535">
    <property type="entry name" value="Glycos_transf_2"/>
    <property type="match status" value="1"/>
</dbReference>
<dbReference type="PANTHER" id="PTHR43179">
    <property type="entry name" value="RHAMNOSYLTRANSFERASE WBBL"/>
    <property type="match status" value="1"/>
</dbReference>
<proteinExistence type="inferred from homology"/>
<keyword evidence="2" id="KW-0328">Glycosyltransferase</keyword>
<evidence type="ECO:0000259" key="4">
    <source>
        <dbReference type="Pfam" id="PF00535"/>
    </source>
</evidence>
<accession>A0A495P3F0</accession>
<comment type="similarity">
    <text evidence="1">Belongs to the glycosyltransferase 2 family.</text>
</comment>
<dbReference type="EMBL" id="RBLG01000004">
    <property type="protein sequence ID" value="RKS45154.1"/>
    <property type="molecule type" value="Genomic_DNA"/>
</dbReference>
<dbReference type="PANTHER" id="PTHR43179:SF12">
    <property type="entry name" value="GALACTOFURANOSYLTRANSFERASE GLFT2"/>
    <property type="match status" value="1"/>
</dbReference>
<keyword evidence="3" id="KW-0808">Transferase</keyword>
<dbReference type="OrthoDB" id="1326385at2"/>
<evidence type="ECO:0000256" key="2">
    <source>
        <dbReference type="ARBA" id="ARBA00022676"/>
    </source>
</evidence>
<dbReference type="AlphaFoldDB" id="A0A495P3F0"/>
<dbReference type="Proteomes" id="UP000276282">
    <property type="component" value="Unassembled WGS sequence"/>
</dbReference>
<dbReference type="InterPro" id="IPR029044">
    <property type="entry name" value="Nucleotide-diphossugar_trans"/>
</dbReference>
<evidence type="ECO:0000256" key="3">
    <source>
        <dbReference type="ARBA" id="ARBA00022679"/>
    </source>
</evidence>
<feature type="domain" description="Glycosyltransferase 2-like" evidence="4">
    <location>
        <begin position="242"/>
        <end position="368"/>
    </location>
</feature>
<dbReference type="SUPFAM" id="SSF53448">
    <property type="entry name" value="Nucleotide-diphospho-sugar transferases"/>
    <property type="match status" value="1"/>
</dbReference>
<dbReference type="InterPro" id="IPR001173">
    <property type="entry name" value="Glyco_trans_2-like"/>
</dbReference>
<comment type="caution">
    <text evidence="5">The sequence shown here is derived from an EMBL/GenBank/DDBJ whole genome shotgun (WGS) entry which is preliminary data.</text>
</comment>